<keyword evidence="3" id="KW-1185">Reference proteome</keyword>
<reference evidence="2 3" key="1">
    <citation type="submission" date="2020-04" db="EMBL/GenBank/DDBJ databases">
        <title>Pseudoalteromonas caenipelagi sp. nov., isolated from a tidal flat.</title>
        <authorList>
            <person name="Park S."/>
            <person name="Yoon J.-H."/>
        </authorList>
    </citation>
    <scope>NUCLEOTIDE SEQUENCE [LARGE SCALE GENOMIC DNA]</scope>
    <source>
        <strain evidence="2 3">JBTF-M23</strain>
    </source>
</reference>
<protein>
    <submittedName>
        <fullName evidence="2">Uncharacterized protein</fullName>
    </submittedName>
</protein>
<evidence type="ECO:0000256" key="1">
    <source>
        <dbReference type="SAM" id="Coils"/>
    </source>
</evidence>
<organism evidence="2 3">
    <name type="scientific">Pseudoalteromonas caenipelagi</name>
    <dbReference type="NCBI Taxonomy" id="2726988"/>
    <lineage>
        <taxon>Bacteria</taxon>
        <taxon>Pseudomonadati</taxon>
        <taxon>Pseudomonadota</taxon>
        <taxon>Gammaproteobacteria</taxon>
        <taxon>Alteromonadales</taxon>
        <taxon>Pseudoalteromonadaceae</taxon>
        <taxon>Pseudoalteromonas</taxon>
    </lineage>
</organism>
<dbReference type="EMBL" id="JABBPG010000012">
    <property type="protein sequence ID" value="NOU52793.1"/>
    <property type="molecule type" value="Genomic_DNA"/>
</dbReference>
<feature type="coiled-coil region" evidence="1">
    <location>
        <begin position="22"/>
        <end position="93"/>
    </location>
</feature>
<keyword evidence="1" id="KW-0175">Coiled coil</keyword>
<gene>
    <name evidence="2" type="ORF">HG263_19990</name>
</gene>
<sequence length="298" mass="34248">MNHFDKIYFKSKAVGRLSSQSLNELKSTLTEIEGRKSKLKSEINDANEQLKKQESELSWINWVPLKLIFQSKIESKKQAIAKTSEALRRKEQDYEKHTLGLEVELTDQLEAAFGTLDDRFSEVLNTKKVWDITTSQSIDRVAERTVADNVIERREISLKRTSNSKIHCDYKALHLENANGGDLYVFPQFLFVENGDDFALIDLLDVDVEFTLTNFIERESVPSDSEVVDHTWAMSNKDGSRDKRYTDNYQIPVVQYGELHLSSKSGLNEVYMLSHPESAFNFKIMFDEYKQVLASAGN</sequence>
<dbReference type="RefSeq" id="WP_171627848.1">
    <property type="nucleotide sequence ID" value="NZ_JABBPG010000012.1"/>
</dbReference>
<proteinExistence type="predicted"/>
<accession>A0A849VK17</accession>
<name>A0A849VK17_9GAMM</name>
<evidence type="ECO:0000313" key="2">
    <source>
        <dbReference type="EMBL" id="NOU52793.1"/>
    </source>
</evidence>
<evidence type="ECO:0000313" key="3">
    <source>
        <dbReference type="Proteomes" id="UP000586305"/>
    </source>
</evidence>
<dbReference type="Proteomes" id="UP000586305">
    <property type="component" value="Unassembled WGS sequence"/>
</dbReference>
<comment type="caution">
    <text evidence="2">The sequence shown here is derived from an EMBL/GenBank/DDBJ whole genome shotgun (WGS) entry which is preliminary data.</text>
</comment>
<dbReference type="AlphaFoldDB" id="A0A849VK17"/>